<feature type="region of interest" description="Disordered" evidence="1">
    <location>
        <begin position="397"/>
        <end position="422"/>
    </location>
</feature>
<feature type="region of interest" description="Disordered" evidence="1">
    <location>
        <begin position="431"/>
        <end position="450"/>
    </location>
</feature>
<dbReference type="Proteomes" id="UP000051952">
    <property type="component" value="Unassembled WGS sequence"/>
</dbReference>
<reference evidence="3" key="1">
    <citation type="submission" date="2015-09" db="EMBL/GenBank/DDBJ databases">
        <authorList>
            <consortium name="Pathogen Informatics"/>
        </authorList>
    </citation>
    <scope>NUCLEOTIDE SEQUENCE [LARGE SCALE GENOMIC DNA]</scope>
    <source>
        <strain evidence="3">Lake Konstanz</strain>
    </source>
</reference>
<feature type="region of interest" description="Disordered" evidence="1">
    <location>
        <begin position="139"/>
        <end position="178"/>
    </location>
</feature>
<sequence>MPSIEVDPYVAHVERESHQDAILAFIEDEFSIRAKITSDSHKMYSNIAHRFISLLEADVVAARNRLALTSDAPQYYATPSSRALHSWTLVSKTPSSKWADDEDDGELPPGPPPQHRLDGSPTHHQHAFFLSATKLDQTDPRLVPSHSKSPIRGSKWEKQQSAGPSSSAYVDANKQQEEQQRLTSIAHITMKNTYQKKRRECTVRRLDQQINDQAAVVGEFQVREAKRVEAFRRREAMLLKRAMDNEARNSVAATERGRLELKHFDATKPLRLHVESKGEASRVSLKKNLLKEQATARAARRMDQHTSAFVTEKEKQFEQQMATLQEIAIATHHQQTIECSHSKAMLSSVLANRNAKQGRYQRAFHQHMVGVLSARKRQDFEDISGVVRARHAEPIGVEVSWSSDDEDENPQRQPTAHQPTTSTVALLKTPQRAGAAGQNGTTSQQQRTPMSEARYARLCGATESAVRGIAGISVGPGIASPSLFGEMMSPVIRGATHVGWR</sequence>
<dbReference type="VEuPathDB" id="TriTrypDB:BSAL_92550"/>
<evidence type="ECO:0000313" key="3">
    <source>
        <dbReference type="Proteomes" id="UP000051952"/>
    </source>
</evidence>
<evidence type="ECO:0000256" key="1">
    <source>
        <dbReference type="SAM" id="MobiDB-lite"/>
    </source>
</evidence>
<protein>
    <submittedName>
        <fullName evidence="2">Uncharacterized protein</fullName>
    </submittedName>
</protein>
<feature type="region of interest" description="Disordered" evidence="1">
    <location>
        <begin position="95"/>
        <end position="122"/>
    </location>
</feature>
<feature type="compositionally biased region" description="Polar residues" evidence="1">
    <location>
        <begin position="438"/>
        <end position="449"/>
    </location>
</feature>
<keyword evidence="3" id="KW-1185">Reference proteome</keyword>
<gene>
    <name evidence="2" type="ORF">BSAL_92550</name>
</gene>
<dbReference type="AlphaFoldDB" id="A0A0S4JA18"/>
<name>A0A0S4JA18_BODSA</name>
<feature type="compositionally biased region" description="Polar residues" evidence="1">
    <location>
        <begin position="411"/>
        <end position="422"/>
    </location>
</feature>
<dbReference type="EMBL" id="CYKH01001277">
    <property type="protein sequence ID" value="CUG86322.1"/>
    <property type="molecule type" value="Genomic_DNA"/>
</dbReference>
<feature type="compositionally biased region" description="Polar residues" evidence="1">
    <location>
        <begin position="159"/>
        <end position="168"/>
    </location>
</feature>
<evidence type="ECO:0000313" key="2">
    <source>
        <dbReference type="EMBL" id="CUG86322.1"/>
    </source>
</evidence>
<accession>A0A0S4JA18</accession>
<proteinExistence type="predicted"/>
<organism evidence="2 3">
    <name type="scientific">Bodo saltans</name>
    <name type="common">Flagellated protozoan</name>
    <dbReference type="NCBI Taxonomy" id="75058"/>
    <lineage>
        <taxon>Eukaryota</taxon>
        <taxon>Discoba</taxon>
        <taxon>Euglenozoa</taxon>
        <taxon>Kinetoplastea</taxon>
        <taxon>Metakinetoplastina</taxon>
        <taxon>Eubodonida</taxon>
        <taxon>Bodonidae</taxon>
        <taxon>Bodo</taxon>
    </lineage>
</organism>